<accession>A0A8X7MQZ6</accession>
<dbReference type="InterPro" id="IPR001305">
    <property type="entry name" value="HSP_DnaJ_Cys-rich_dom"/>
</dbReference>
<dbReference type="PANTHER" id="PTHR43096">
    <property type="entry name" value="DNAJ HOMOLOG 1, MITOCHONDRIAL-RELATED"/>
    <property type="match status" value="1"/>
</dbReference>
<dbReference type="SUPFAM" id="SSF57938">
    <property type="entry name" value="DnaJ/Hsp40 cysteine-rich domain"/>
    <property type="match status" value="1"/>
</dbReference>
<dbReference type="SUPFAM" id="SSF46565">
    <property type="entry name" value="Chaperone J-domain"/>
    <property type="match status" value="1"/>
</dbReference>
<dbReference type="PROSITE" id="PS50076">
    <property type="entry name" value="DNAJ_2"/>
    <property type="match status" value="1"/>
</dbReference>
<dbReference type="GO" id="GO:0042026">
    <property type="term" value="P:protein refolding"/>
    <property type="evidence" value="ECO:0007669"/>
    <property type="project" value="TreeGrafter"/>
</dbReference>
<reference evidence="11" key="1">
    <citation type="submission" date="2016-04" db="EMBL/GenBank/DDBJ databases">
        <authorList>
            <person name="Nguyen H.D."/>
            <person name="Samba Siva P."/>
            <person name="Cullis J."/>
            <person name="Levesque C.A."/>
            <person name="Hambleton S."/>
        </authorList>
    </citation>
    <scope>NUCLEOTIDE SEQUENCE</scope>
    <source>
        <strain evidence="11">DAOMC 236426</strain>
    </source>
</reference>
<dbReference type="GO" id="GO:0005524">
    <property type="term" value="F:ATP binding"/>
    <property type="evidence" value="ECO:0007669"/>
    <property type="project" value="InterPro"/>
</dbReference>
<dbReference type="PROSITE" id="PS00636">
    <property type="entry name" value="DNAJ_1"/>
    <property type="match status" value="1"/>
</dbReference>
<dbReference type="SUPFAM" id="SSF49493">
    <property type="entry name" value="HSP40/DnaJ peptide-binding domain"/>
    <property type="match status" value="2"/>
</dbReference>
<gene>
    <name evidence="11" type="ORF">A4X06_0g5763</name>
</gene>
<dbReference type="InterPro" id="IPR036410">
    <property type="entry name" value="HSP_DnaJ_Cys-rich_dom_sf"/>
</dbReference>
<evidence type="ECO:0000313" key="11">
    <source>
        <dbReference type="EMBL" id="KAE8245258.1"/>
    </source>
</evidence>
<dbReference type="CDD" id="cd10747">
    <property type="entry name" value="DnaJ_C"/>
    <property type="match status" value="1"/>
</dbReference>
<dbReference type="GO" id="GO:0008270">
    <property type="term" value="F:zinc ion binding"/>
    <property type="evidence" value="ECO:0007669"/>
    <property type="project" value="UniProtKB-KW"/>
</dbReference>
<feature type="region of interest" description="Disordered" evidence="8">
    <location>
        <begin position="13"/>
        <end position="98"/>
    </location>
</feature>
<protein>
    <recommendedName>
        <fullName evidence="6">DnaJ homolog 1, mitochondrial</fullName>
    </recommendedName>
</protein>
<dbReference type="PANTHER" id="PTHR43096:SF52">
    <property type="entry name" value="DNAJ HOMOLOG 1, MITOCHONDRIAL-RELATED"/>
    <property type="match status" value="1"/>
</dbReference>
<dbReference type="InterPro" id="IPR002939">
    <property type="entry name" value="DnaJ_C"/>
</dbReference>
<evidence type="ECO:0000256" key="3">
    <source>
        <dbReference type="ARBA" id="ARBA00022771"/>
    </source>
</evidence>
<dbReference type="CDD" id="cd06257">
    <property type="entry name" value="DnaJ"/>
    <property type="match status" value="1"/>
</dbReference>
<keyword evidence="2" id="KW-0677">Repeat</keyword>
<evidence type="ECO:0000256" key="2">
    <source>
        <dbReference type="ARBA" id="ARBA00022737"/>
    </source>
</evidence>
<evidence type="ECO:0000256" key="4">
    <source>
        <dbReference type="ARBA" id="ARBA00022833"/>
    </source>
</evidence>
<evidence type="ECO:0000256" key="6">
    <source>
        <dbReference type="ARBA" id="ARBA00072890"/>
    </source>
</evidence>
<evidence type="ECO:0000259" key="10">
    <source>
        <dbReference type="PROSITE" id="PS51188"/>
    </source>
</evidence>
<feature type="compositionally biased region" description="Low complexity" evidence="8">
    <location>
        <begin position="147"/>
        <end position="160"/>
    </location>
</feature>
<dbReference type="AlphaFoldDB" id="A0A8X7MQZ6"/>
<feature type="zinc finger region" description="CR-type" evidence="7">
    <location>
        <begin position="338"/>
        <end position="419"/>
    </location>
</feature>
<dbReference type="PRINTS" id="PR00625">
    <property type="entry name" value="JDOMAIN"/>
</dbReference>
<dbReference type="Gene3D" id="2.60.260.20">
    <property type="entry name" value="Urease metallochaperone UreE, N-terminal domain"/>
    <property type="match status" value="2"/>
</dbReference>
<keyword evidence="1 7" id="KW-0479">Metal-binding</keyword>
<organism evidence="11 12">
    <name type="scientific">Tilletia controversa</name>
    <name type="common">dwarf bunt fungus</name>
    <dbReference type="NCBI Taxonomy" id="13291"/>
    <lineage>
        <taxon>Eukaryota</taxon>
        <taxon>Fungi</taxon>
        <taxon>Dikarya</taxon>
        <taxon>Basidiomycota</taxon>
        <taxon>Ustilaginomycotina</taxon>
        <taxon>Exobasidiomycetes</taxon>
        <taxon>Tilletiales</taxon>
        <taxon>Tilletiaceae</taxon>
        <taxon>Tilletia</taxon>
    </lineage>
</organism>
<feature type="compositionally biased region" description="Low complexity" evidence="8">
    <location>
        <begin position="24"/>
        <end position="40"/>
    </location>
</feature>
<dbReference type="GO" id="GO:0031072">
    <property type="term" value="F:heat shock protein binding"/>
    <property type="evidence" value="ECO:0007669"/>
    <property type="project" value="InterPro"/>
</dbReference>
<dbReference type="InterPro" id="IPR018253">
    <property type="entry name" value="DnaJ_domain_CS"/>
</dbReference>
<keyword evidence="12" id="KW-1185">Reference proteome</keyword>
<proteinExistence type="inferred from homology"/>
<dbReference type="Gene3D" id="2.10.230.10">
    <property type="entry name" value="Heat shock protein DnaJ, cysteine-rich domain"/>
    <property type="match status" value="1"/>
</dbReference>
<dbReference type="EMBL" id="LWDE02000750">
    <property type="protein sequence ID" value="KAE8245258.1"/>
    <property type="molecule type" value="Genomic_DNA"/>
</dbReference>
<dbReference type="InterPro" id="IPR001623">
    <property type="entry name" value="DnaJ_domain"/>
</dbReference>
<keyword evidence="3 7" id="KW-0863">Zinc-finger</keyword>
<dbReference type="HAMAP" id="MF_01152">
    <property type="entry name" value="DnaJ"/>
    <property type="match status" value="1"/>
</dbReference>
<name>A0A8X7MQZ6_9BASI</name>
<evidence type="ECO:0000256" key="7">
    <source>
        <dbReference type="PROSITE-ProRule" id="PRU00546"/>
    </source>
</evidence>
<dbReference type="Pfam" id="PF00226">
    <property type="entry name" value="DnaJ"/>
    <property type="match status" value="1"/>
</dbReference>
<evidence type="ECO:0000256" key="8">
    <source>
        <dbReference type="SAM" id="MobiDB-lite"/>
    </source>
</evidence>
<dbReference type="FunFam" id="2.10.230.10:FF:000001">
    <property type="entry name" value="DnaJ subfamily A member 2"/>
    <property type="match status" value="1"/>
</dbReference>
<dbReference type="InterPro" id="IPR012724">
    <property type="entry name" value="DnaJ"/>
</dbReference>
<dbReference type="Pfam" id="PF00684">
    <property type="entry name" value="DnaJ_CXXCXGXG"/>
    <property type="match status" value="1"/>
</dbReference>
<dbReference type="Pfam" id="PF01556">
    <property type="entry name" value="DnaJ_C"/>
    <property type="match status" value="1"/>
</dbReference>
<dbReference type="GO" id="GO:0051082">
    <property type="term" value="F:unfolded protein binding"/>
    <property type="evidence" value="ECO:0007669"/>
    <property type="project" value="InterPro"/>
</dbReference>
<feature type="domain" description="J" evidence="9">
    <location>
        <begin position="176"/>
        <end position="240"/>
    </location>
</feature>
<dbReference type="FunFam" id="2.60.260.20:FF:000005">
    <property type="entry name" value="Chaperone protein dnaJ 1, mitochondrial"/>
    <property type="match status" value="1"/>
</dbReference>
<evidence type="ECO:0000259" key="9">
    <source>
        <dbReference type="PROSITE" id="PS50076"/>
    </source>
</evidence>
<dbReference type="InterPro" id="IPR008971">
    <property type="entry name" value="HSP40/DnaJ_pept-bd"/>
</dbReference>
<evidence type="ECO:0000256" key="1">
    <source>
        <dbReference type="ARBA" id="ARBA00022723"/>
    </source>
</evidence>
<reference evidence="11" key="2">
    <citation type="journal article" date="2019" name="IMA Fungus">
        <title>Genome sequencing and comparison of five Tilletia species to identify candidate genes for the detection of regulated species infecting wheat.</title>
        <authorList>
            <person name="Nguyen H.D.T."/>
            <person name="Sultana T."/>
            <person name="Kesanakurti P."/>
            <person name="Hambleton S."/>
        </authorList>
    </citation>
    <scope>NUCLEOTIDE SEQUENCE</scope>
    <source>
        <strain evidence="11">DAOMC 236426</strain>
    </source>
</reference>
<dbReference type="Gene3D" id="1.10.287.110">
    <property type="entry name" value="DnaJ domain"/>
    <property type="match status" value="1"/>
</dbReference>
<dbReference type="PROSITE" id="PS51188">
    <property type="entry name" value="ZF_CR"/>
    <property type="match status" value="1"/>
</dbReference>
<sequence>MAAGARSVVAVAAAGSRFQLRPPSASASASASSQTASASACNQPSPPSSDPCARHPPARHVHFDLPSSGVQAQTQQQQGRHSFKSGVRSLTPRRTADGSVMRSYTVAAAAVAAAHSPGPSSLAAQRHFSTLRSQARPALATPDSHNSGSGSTTTTTTTTSRRAFHSSAPHQATAKDPYSTLGVKRDAKPKDIKTAYYDLAKKYHPDTNKDPKAKERFVEIQTAYDILSDEKKKAAFDQYGTTDGQSGFNPFGGDGNPFGGGGGFGGFAGFGAGGGGGPGPGVGSDPFSAFEHIFGRFTNAGGGGGGGRGGGGAGFAGEVRGEDLEATVSISFEEACRGTTRTVTTTPIENCGTCTGSGLRKGAKKQTCGACGGTGTQTFVIQSGFQMARSCPACSGAGVVANPNDACGDCDGLGKVRSRRSVDVRIPPGVDNGVKIRLDGQGDAPLSQSGNASGPSGNLYVRVVVQPSKIWRRQGTNLYFEAKVPFYTAVLGGRVRVPTLEGDVDVRVPAGTQVGEEMLLRGRGVPSVSKRGEKGDLLVAFDVTIPR</sequence>
<dbReference type="GO" id="GO:0009408">
    <property type="term" value="P:response to heat"/>
    <property type="evidence" value="ECO:0007669"/>
    <property type="project" value="InterPro"/>
</dbReference>
<feature type="domain" description="CR-type" evidence="10">
    <location>
        <begin position="338"/>
        <end position="419"/>
    </location>
</feature>
<dbReference type="InterPro" id="IPR036869">
    <property type="entry name" value="J_dom_sf"/>
</dbReference>
<evidence type="ECO:0000256" key="5">
    <source>
        <dbReference type="ARBA" id="ARBA00023186"/>
    </source>
</evidence>
<keyword evidence="4 7" id="KW-0862">Zinc</keyword>
<dbReference type="CDD" id="cd10719">
    <property type="entry name" value="DnaJ_zf"/>
    <property type="match status" value="1"/>
</dbReference>
<dbReference type="SMART" id="SM00271">
    <property type="entry name" value="DnaJ"/>
    <property type="match status" value="1"/>
</dbReference>
<comment type="caution">
    <text evidence="11">The sequence shown here is derived from an EMBL/GenBank/DDBJ whole genome shotgun (WGS) entry which is preliminary data.</text>
</comment>
<dbReference type="Proteomes" id="UP000077684">
    <property type="component" value="Unassembled WGS sequence"/>
</dbReference>
<dbReference type="GO" id="GO:0005737">
    <property type="term" value="C:cytoplasm"/>
    <property type="evidence" value="ECO:0007669"/>
    <property type="project" value="TreeGrafter"/>
</dbReference>
<feature type="region of interest" description="Disordered" evidence="8">
    <location>
        <begin position="134"/>
        <end position="185"/>
    </location>
</feature>
<keyword evidence="5" id="KW-0143">Chaperone</keyword>
<evidence type="ECO:0000313" key="12">
    <source>
        <dbReference type="Proteomes" id="UP000077684"/>
    </source>
</evidence>